<accession>A0A849HBK3</accession>
<proteinExistence type="predicted"/>
<protein>
    <submittedName>
        <fullName evidence="2">Uncharacterized protein</fullName>
    </submittedName>
</protein>
<name>A0A849HBK3_9MICO</name>
<dbReference type="Proteomes" id="UP000588586">
    <property type="component" value="Unassembled WGS sequence"/>
</dbReference>
<feature type="compositionally biased region" description="Basic residues" evidence="1">
    <location>
        <begin position="126"/>
        <end position="135"/>
    </location>
</feature>
<dbReference type="RefSeq" id="WP_171242352.1">
    <property type="nucleotide sequence ID" value="NZ_JABEPQ010000001.1"/>
</dbReference>
<keyword evidence="3" id="KW-1185">Reference proteome</keyword>
<dbReference type="EMBL" id="JABEPQ010000001">
    <property type="protein sequence ID" value="NNM45315.1"/>
    <property type="molecule type" value="Genomic_DNA"/>
</dbReference>
<evidence type="ECO:0000313" key="3">
    <source>
        <dbReference type="Proteomes" id="UP000588586"/>
    </source>
</evidence>
<evidence type="ECO:0000313" key="2">
    <source>
        <dbReference type="EMBL" id="NNM45315.1"/>
    </source>
</evidence>
<feature type="region of interest" description="Disordered" evidence="1">
    <location>
        <begin position="105"/>
        <end position="135"/>
    </location>
</feature>
<reference evidence="2 3" key="1">
    <citation type="submission" date="2020-04" db="EMBL/GenBank/DDBJ databases">
        <title>Knoellia sp. isolate from air conditioner.</title>
        <authorList>
            <person name="Chea S."/>
            <person name="Kim D.-U."/>
        </authorList>
    </citation>
    <scope>NUCLEOTIDE SEQUENCE [LARGE SCALE GENOMIC DNA]</scope>
    <source>
        <strain evidence="2 3">DB2414S</strain>
    </source>
</reference>
<comment type="caution">
    <text evidence="2">The sequence shown here is derived from an EMBL/GenBank/DDBJ whole genome shotgun (WGS) entry which is preliminary data.</text>
</comment>
<sequence>MGYDLHVFRGDEWFEAEPIPLDEWAEFVESSNDLRATGSIEATTPSGETIRMEDDGLAEWIGHGNGPVPVLFSEGQLVVKNPDDETIAWLVSVADRLGARVQGDEGEFYPAAGGSGAAPGEPRQGWFRRRGRGRS</sequence>
<gene>
    <name evidence="2" type="ORF">HJG52_04760</name>
</gene>
<evidence type="ECO:0000256" key="1">
    <source>
        <dbReference type="SAM" id="MobiDB-lite"/>
    </source>
</evidence>
<organism evidence="2 3">
    <name type="scientific">Knoellia koreensis</name>
    <dbReference type="NCBI Taxonomy" id="2730921"/>
    <lineage>
        <taxon>Bacteria</taxon>
        <taxon>Bacillati</taxon>
        <taxon>Actinomycetota</taxon>
        <taxon>Actinomycetes</taxon>
        <taxon>Micrococcales</taxon>
        <taxon>Intrasporangiaceae</taxon>
        <taxon>Knoellia</taxon>
    </lineage>
</organism>
<dbReference type="AlphaFoldDB" id="A0A849HBK3"/>